<sequence length="168" mass="18656">MKKAFISVAIIAGVLAGCNNADTSKNDDTSKNASQSAIEVKVDIQTPDHVNAKKDIELVAHVTQADKAVDDADEVKFEVWESGHRDKSEILMGELDKDGVYKATTKFSHDGVYYMYAHTTARGLHVMPKKKITVGKPDLSKVKEDKDDGKMDMNMMDMDHSKKDEDDH</sequence>
<dbReference type="Pfam" id="PF13115">
    <property type="entry name" value="YtkA"/>
    <property type="match status" value="1"/>
</dbReference>
<evidence type="ECO:0000313" key="5">
    <source>
        <dbReference type="Proteomes" id="UP000076021"/>
    </source>
</evidence>
<protein>
    <recommendedName>
        <fullName evidence="3">YtkA-like domain-containing protein</fullName>
    </recommendedName>
</protein>
<dbReference type="EMBL" id="CP014806">
    <property type="protein sequence ID" value="AMW99829.1"/>
    <property type="molecule type" value="Genomic_DNA"/>
</dbReference>
<evidence type="ECO:0000256" key="1">
    <source>
        <dbReference type="SAM" id="MobiDB-lite"/>
    </source>
</evidence>
<dbReference type="KEGG" id="rst:ATY39_10485"/>
<reference evidence="5" key="2">
    <citation type="submission" date="2016-03" db="EMBL/GenBank/DDBJ databases">
        <authorList>
            <person name="Ploux O."/>
        </authorList>
    </citation>
    <scope>NUCLEOTIDE SEQUENCE [LARGE SCALE GENOMIC DNA]</scope>
    <source>
        <strain evidence="5">PP9</strain>
    </source>
</reference>
<dbReference type="RefSeq" id="WP_066789547.1">
    <property type="nucleotide sequence ID" value="NZ_CP014806.1"/>
</dbReference>
<dbReference type="STRING" id="241244.ATY39_10485"/>
<dbReference type="InterPro" id="IPR032693">
    <property type="entry name" value="YtkA-like_dom"/>
</dbReference>
<feature type="domain" description="YtkA-like" evidence="3">
    <location>
        <begin position="39"/>
        <end position="118"/>
    </location>
</feature>
<dbReference type="AlphaFoldDB" id="A0A143HEG6"/>
<gene>
    <name evidence="4" type="ORF">ATY39_10485</name>
</gene>
<dbReference type="PROSITE" id="PS51257">
    <property type="entry name" value="PROKAR_LIPOPROTEIN"/>
    <property type="match status" value="1"/>
</dbReference>
<proteinExistence type="predicted"/>
<accession>A0A143HEG6</accession>
<dbReference type="Proteomes" id="UP000076021">
    <property type="component" value="Chromosome"/>
</dbReference>
<keyword evidence="2" id="KW-0732">Signal</keyword>
<reference evidence="4 5" key="1">
    <citation type="journal article" date="2016" name="Genome Announc.">
        <title>Whole-Genome Sequence of Rummeliibacillus stabekisii Strain PP9 Isolated from Antarctic Soil.</title>
        <authorList>
            <person name="da Mota F.F."/>
            <person name="Vollu R.E."/>
            <person name="Jurelevicius D."/>
            <person name="Seldin L."/>
        </authorList>
    </citation>
    <scope>NUCLEOTIDE SEQUENCE [LARGE SCALE GENOMIC DNA]</scope>
    <source>
        <strain evidence="4 5">PP9</strain>
    </source>
</reference>
<feature type="signal peptide" evidence="2">
    <location>
        <begin position="1"/>
        <end position="21"/>
    </location>
</feature>
<feature type="chain" id="PRO_5007509411" description="YtkA-like domain-containing protein" evidence="2">
    <location>
        <begin position="22"/>
        <end position="168"/>
    </location>
</feature>
<evidence type="ECO:0000313" key="4">
    <source>
        <dbReference type="EMBL" id="AMW99829.1"/>
    </source>
</evidence>
<dbReference type="OrthoDB" id="2679563at2"/>
<organism evidence="4 5">
    <name type="scientific">Rummeliibacillus stabekisii</name>
    <dbReference type="NCBI Taxonomy" id="241244"/>
    <lineage>
        <taxon>Bacteria</taxon>
        <taxon>Bacillati</taxon>
        <taxon>Bacillota</taxon>
        <taxon>Bacilli</taxon>
        <taxon>Bacillales</taxon>
        <taxon>Caryophanaceae</taxon>
        <taxon>Rummeliibacillus</taxon>
    </lineage>
</organism>
<keyword evidence="5" id="KW-1185">Reference proteome</keyword>
<name>A0A143HEG6_9BACL</name>
<feature type="region of interest" description="Disordered" evidence="1">
    <location>
        <begin position="138"/>
        <end position="168"/>
    </location>
</feature>
<evidence type="ECO:0000259" key="3">
    <source>
        <dbReference type="Pfam" id="PF13115"/>
    </source>
</evidence>
<evidence type="ECO:0000256" key="2">
    <source>
        <dbReference type="SAM" id="SignalP"/>
    </source>
</evidence>